<proteinExistence type="predicted"/>
<feature type="domain" description="N-acetyltransferase" evidence="1">
    <location>
        <begin position="10"/>
        <end position="146"/>
    </location>
</feature>
<sequence>MNTITVNENIKLVPYFENYDTTLKWYEDKDVCKQVDNIDFVYDIDRLQKMYNYLNTHGKLYYIEYNNELVGDISLTDDNEITIVVCKEFQNKHIGRNCVKKILELAKENGLKSVTANIYAFNHQSRKMFEAVGFKQIDEELFEYKF</sequence>
<evidence type="ECO:0000259" key="1">
    <source>
        <dbReference type="PROSITE" id="PS51186"/>
    </source>
</evidence>
<dbReference type="InterPro" id="IPR000182">
    <property type="entry name" value="GNAT_dom"/>
</dbReference>
<reference evidence="3" key="1">
    <citation type="journal article" date="2017" name="J. Clin. Microbiol.">
        <title>Finegoldia magna Isolated from Orthopedic Joint Implant-Associated Infections.</title>
        <authorList>
            <person name="Soderquist B."/>
            <person name="Bjorklund S."/>
            <person name="Hellmark B."/>
            <person name="Jensen A."/>
            <person name="Bruggemann H."/>
        </authorList>
    </citation>
    <scope>NUCLEOTIDE SEQUENCE</scope>
    <source>
        <strain evidence="3">12T273</strain>
    </source>
</reference>
<dbReference type="Gene3D" id="3.40.630.30">
    <property type="match status" value="1"/>
</dbReference>
<organism evidence="3 4">
    <name type="scientific">Finegoldia magna</name>
    <name type="common">Peptostreptococcus magnus</name>
    <dbReference type="NCBI Taxonomy" id="1260"/>
    <lineage>
        <taxon>Bacteria</taxon>
        <taxon>Bacillati</taxon>
        <taxon>Bacillota</taxon>
        <taxon>Tissierellia</taxon>
        <taxon>Tissierellales</taxon>
        <taxon>Peptoniphilaceae</taxon>
        <taxon>Finegoldia</taxon>
    </lineage>
</organism>
<dbReference type="GO" id="GO:0016747">
    <property type="term" value="F:acyltransferase activity, transferring groups other than amino-acyl groups"/>
    <property type="evidence" value="ECO:0007669"/>
    <property type="project" value="InterPro"/>
</dbReference>
<dbReference type="PANTHER" id="PTHR43415">
    <property type="entry name" value="SPERMIDINE N(1)-ACETYLTRANSFERASE"/>
    <property type="match status" value="1"/>
</dbReference>
<reference evidence="2" key="3">
    <citation type="submission" date="2021-02" db="EMBL/GenBank/DDBJ databases">
        <title>Infant gut strain persistence is associated with maternal origin, phylogeny, and functional potential including surface adhesion and iron acquisition.</title>
        <authorList>
            <person name="Lou Y.C."/>
        </authorList>
    </citation>
    <scope>NUCLEOTIDE SEQUENCE</scope>
    <source>
        <strain evidence="2">L3_058_000G1_dasL3_058_000G1_concoct_72</strain>
    </source>
</reference>
<dbReference type="SUPFAM" id="SSF55729">
    <property type="entry name" value="Acyl-CoA N-acyltransferases (Nat)"/>
    <property type="match status" value="1"/>
</dbReference>
<dbReference type="Proteomes" id="UP000215546">
    <property type="component" value="Unassembled WGS sequence"/>
</dbReference>
<accession>A0A233VN67</accession>
<dbReference type="Proteomes" id="UP000730862">
    <property type="component" value="Unassembled WGS sequence"/>
</dbReference>
<dbReference type="EMBL" id="JAHAIK010000002">
    <property type="protein sequence ID" value="MBS5964264.1"/>
    <property type="molecule type" value="Genomic_DNA"/>
</dbReference>
<dbReference type="AlphaFoldDB" id="A0A233VN67"/>
<dbReference type="RefSeq" id="WP_094208251.1">
    <property type="nucleotide sequence ID" value="NZ_JAHAIK010000002.1"/>
</dbReference>
<protein>
    <submittedName>
        <fullName evidence="3">GNAT family N-acetyltransferase</fullName>
    </submittedName>
</protein>
<reference evidence="4" key="2">
    <citation type="submission" date="2017-04" db="EMBL/GenBank/DDBJ databases">
        <title>Finegoldia magna isolated from orthopedic joint implant-associated infections.</title>
        <authorList>
            <person name="Bjorklund S."/>
            <person name="Bruggemann H."/>
            <person name="Jensen A."/>
            <person name="Hellmark B."/>
            <person name="Soderquist B."/>
        </authorList>
    </citation>
    <scope>NUCLEOTIDE SEQUENCE [LARGE SCALE GENOMIC DNA]</scope>
    <source>
        <strain evidence="4">12T273</strain>
    </source>
</reference>
<evidence type="ECO:0000313" key="3">
    <source>
        <dbReference type="EMBL" id="OXZ33858.1"/>
    </source>
</evidence>
<keyword evidence="3" id="KW-0808">Transferase</keyword>
<evidence type="ECO:0000313" key="4">
    <source>
        <dbReference type="Proteomes" id="UP000215546"/>
    </source>
</evidence>
<dbReference type="PROSITE" id="PS51186">
    <property type="entry name" value="GNAT"/>
    <property type="match status" value="1"/>
</dbReference>
<evidence type="ECO:0000313" key="2">
    <source>
        <dbReference type="EMBL" id="MBS5964264.1"/>
    </source>
</evidence>
<name>A0A233VN67_FINMA</name>
<gene>
    <name evidence="3" type="ORF">B9N55_03030</name>
    <name evidence="2" type="ORF">KIA07_01160</name>
</gene>
<dbReference type="Pfam" id="PF00583">
    <property type="entry name" value="Acetyltransf_1"/>
    <property type="match status" value="1"/>
</dbReference>
<dbReference type="EMBL" id="NDYE01000005">
    <property type="protein sequence ID" value="OXZ33858.1"/>
    <property type="molecule type" value="Genomic_DNA"/>
</dbReference>
<comment type="caution">
    <text evidence="3">The sequence shown here is derived from an EMBL/GenBank/DDBJ whole genome shotgun (WGS) entry which is preliminary data.</text>
</comment>
<dbReference type="CDD" id="cd04301">
    <property type="entry name" value="NAT_SF"/>
    <property type="match status" value="1"/>
</dbReference>
<dbReference type="PANTHER" id="PTHR43415:SF3">
    <property type="entry name" value="GNAT-FAMILY ACETYLTRANSFERASE"/>
    <property type="match status" value="1"/>
</dbReference>
<dbReference type="InterPro" id="IPR016181">
    <property type="entry name" value="Acyl_CoA_acyltransferase"/>
</dbReference>